<accession>A0A4S4KM10</accession>
<name>A0A4S4KM10_9AGAM</name>
<reference evidence="1 2" key="1">
    <citation type="submission" date="2019-02" db="EMBL/GenBank/DDBJ databases">
        <title>Genome sequencing of the rare red list fungi Phellinidium pouzarii.</title>
        <authorList>
            <person name="Buettner E."/>
            <person name="Kellner H."/>
        </authorList>
    </citation>
    <scope>NUCLEOTIDE SEQUENCE [LARGE SCALE GENOMIC DNA]</scope>
    <source>
        <strain evidence="1 2">DSM 108285</strain>
    </source>
</reference>
<protein>
    <submittedName>
        <fullName evidence="1">Uncharacterized protein</fullName>
    </submittedName>
</protein>
<organism evidence="1 2">
    <name type="scientific">Phellinidium pouzarii</name>
    <dbReference type="NCBI Taxonomy" id="167371"/>
    <lineage>
        <taxon>Eukaryota</taxon>
        <taxon>Fungi</taxon>
        <taxon>Dikarya</taxon>
        <taxon>Basidiomycota</taxon>
        <taxon>Agaricomycotina</taxon>
        <taxon>Agaricomycetes</taxon>
        <taxon>Hymenochaetales</taxon>
        <taxon>Hymenochaetaceae</taxon>
        <taxon>Phellinidium</taxon>
    </lineage>
</organism>
<evidence type="ECO:0000313" key="1">
    <source>
        <dbReference type="EMBL" id="THG99535.1"/>
    </source>
</evidence>
<proteinExistence type="predicted"/>
<gene>
    <name evidence="1" type="ORF">EW145_g7249</name>
</gene>
<dbReference type="AlphaFoldDB" id="A0A4S4KM10"/>
<sequence length="384" mass="44146">MELIGATSKVQNIQILDVQDLYMEAILSRAQFVDSLMSFCELPPEIHLSICEFAHQVGKTNLVHINKYFYELATPLLYRVVYLPTRSRVISFQYTLFNKPGLSAYVRHVLISDRNRDEFHVVLPDFIVYWPQTNSERILRRQRIRDWLVDRDKELLAFRTALRHILSLVSARLYSLTLLHYEHSIKMLHDLLTFPYLNLEELTIRGDYPPLPNDLNLPSLKRLHLAAGDMPNPWASFSALTDGCPSLTHVRITEPLSCILSGNILAQAFEVTFGLTEYDPDSLAMPVERCPDGRTYVAPAPRLPPSMVELRLQPYPPEMSAMGMPYPDHMEMMDRLQAVEKHADIFKVLPANNENYVLPYSFDVAQRHWVDRMAGGEGCWGKTS</sequence>
<dbReference type="Proteomes" id="UP000308199">
    <property type="component" value="Unassembled WGS sequence"/>
</dbReference>
<evidence type="ECO:0000313" key="2">
    <source>
        <dbReference type="Proteomes" id="UP000308199"/>
    </source>
</evidence>
<keyword evidence="2" id="KW-1185">Reference proteome</keyword>
<comment type="caution">
    <text evidence="1">The sequence shown here is derived from an EMBL/GenBank/DDBJ whole genome shotgun (WGS) entry which is preliminary data.</text>
</comment>
<dbReference type="OrthoDB" id="3256367at2759"/>
<dbReference type="EMBL" id="SGPK01000681">
    <property type="protein sequence ID" value="THG99535.1"/>
    <property type="molecule type" value="Genomic_DNA"/>
</dbReference>